<evidence type="ECO:0000256" key="1">
    <source>
        <dbReference type="SAM" id="Phobius"/>
    </source>
</evidence>
<dbReference type="RefSeq" id="WP_077589371.1">
    <property type="nucleotide sequence ID" value="NZ_CP019640.1"/>
</dbReference>
<name>A0A1Q2KZ80_9BACL</name>
<gene>
    <name evidence="2" type="ORF">B0X71_10570</name>
</gene>
<evidence type="ECO:0000313" key="3">
    <source>
        <dbReference type="Proteomes" id="UP000188184"/>
    </source>
</evidence>
<dbReference type="EMBL" id="CP019640">
    <property type="protein sequence ID" value="AQQ53473.1"/>
    <property type="molecule type" value="Genomic_DNA"/>
</dbReference>
<dbReference type="OrthoDB" id="9949336at2"/>
<dbReference type="KEGG" id="pmar:B0X71_10570"/>
<dbReference type="AlphaFoldDB" id="A0A1Q2KZ80"/>
<feature type="transmembrane region" description="Helical" evidence="1">
    <location>
        <begin position="66"/>
        <end position="88"/>
    </location>
</feature>
<organism evidence="2 3">
    <name type="scientific">Planococcus lenghuensis</name>
    <dbReference type="NCBI Taxonomy" id="2213202"/>
    <lineage>
        <taxon>Bacteria</taxon>
        <taxon>Bacillati</taxon>
        <taxon>Bacillota</taxon>
        <taxon>Bacilli</taxon>
        <taxon>Bacillales</taxon>
        <taxon>Caryophanaceae</taxon>
        <taxon>Planococcus</taxon>
    </lineage>
</organism>
<keyword evidence="3" id="KW-1185">Reference proteome</keyword>
<keyword evidence="1" id="KW-1133">Transmembrane helix</keyword>
<protein>
    <submittedName>
        <fullName evidence="2">Uncharacterized protein</fullName>
    </submittedName>
</protein>
<proteinExistence type="predicted"/>
<keyword evidence="1" id="KW-0472">Membrane</keyword>
<evidence type="ECO:0000313" key="2">
    <source>
        <dbReference type="EMBL" id="AQQ53473.1"/>
    </source>
</evidence>
<feature type="transmembrane region" description="Helical" evidence="1">
    <location>
        <begin position="6"/>
        <end position="22"/>
    </location>
</feature>
<keyword evidence="1" id="KW-0812">Transmembrane</keyword>
<feature type="transmembrane region" description="Helical" evidence="1">
    <location>
        <begin position="34"/>
        <end position="54"/>
    </location>
</feature>
<accession>A0A1Q2KZ80</accession>
<dbReference type="Proteomes" id="UP000188184">
    <property type="component" value="Chromosome"/>
</dbReference>
<sequence>MALFAFLILVLLVFAAVSVWIYKVSKYRSNRIGLYAPAIFAAIGILLVIFKYAFVSRGYDAILDIVLIQLFSFLLGVFLLAGLIFDFIRHYRSSRENR</sequence>
<reference evidence="2 3" key="1">
    <citation type="submission" date="2017-02" db="EMBL/GenBank/DDBJ databases">
        <title>The complete genomic sequence of a novel cold adapted crude oil-degrading bacterium Planococcus qaidamina Y42.</title>
        <authorList>
            <person name="Yang R."/>
        </authorList>
    </citation>
    <scope>NUCLEOTIDE SEQUENCE [LARGE SCALE GENOMIC DNA]</scope>
    <source>
        <strain evidence="2 3">Y42</strain>
    </source>
</reference>